<dbReference type="PANTHER" id="PTHR46211:SF1">
    <property type="entry name" value="GLYCEROPHOSPHODIESTER PHOSPHODIESTERASE, CYTOPLASMIC"/>
    <property type="match status" value="1"/>
</dbReference>
<sequence length="243" mass="27494">MKTLIWAHRGASGYAPENTMEAFKLAHQQQADGIELDIHMTKDGHLVVAHDETIDRCSDGSGRIIDKTLKELLSYDFSNHLPNYKNVKIPTLEEVLHFVKGTDLTVDIEIKSGLVNYEGIEEKVTSLVSKMGMKKRVIYSSFNHYSLMLIKQIDKSIPIGLLYTEAMVDPHVYAAHLTAEAVHPFYYTLAVPDTVKKCRENGILVNPWTVNTAEHLGWMYKEGVNAVITNYPDTAFKIRRQMA</sequence>
<dbReference type="PANTHER" id="PTHR46211">
    <property type="entry name" value="GLYCEROPHOSPHORYL DIESTER PHOSPHODIESTERASE"/>
    <property type="match status" value="1"/>
</dbReference>
<evidence type="ECO:0000313" key="2">
    <source>
        <dbReference type="EMBL" id="EMS70186.1"/>
    </source>
</evidence>
<dbReference type="AlphaFoldDB" id="S0FIZ0"/>
<dbReference type="RefSeq" id="WP_004628998.1">
    <property type="nucleotide sequence ID" value="NZ_AORV01000059.1"/>
</dbReference>
<keyword evidence="3" id="KW-1185">Reference proteome</keyword>
<reference evidence="2 3" key="1">
    <citation type="journal article" date="2013" name="Genome Announc.">
        <title>Draft Genome Sequence of the Cellulolytic, Mesophilic, Anaerobic Bacterium Clostridium termitidis Strain CT1112 (DSM 5398).</title>
        <authorList>
            <person name="Lal S."/>
            <person name="Ramachandran U."/>
            <person name="Zhang X."/>
            <person name="Munir R."/>
            <person name="Sparling R."/>
            <person name="Levin D.B."/>
        </authorList>
    </citation>
    <scope>NUCLEOTIDE SEQUENCE [LARGE SCALE GENOMIC DNA]</scope>
    <source>
        <strain evidence="2 3">CT1112</strain>
    </source>
</reference>
<dbReference type="SUPFAM" id="SSF51695">
    <property type="entry name" value="PLC-like phosphodiesterases"/>
    <property type="match status" value="1"/>
</dbReference>
<dbReference type="Pfam" id="PF03009">
    <property type="entry name" value="GDPD"/>
    <property type="match status" value="1"/>
</dbReference>
<dbReference type="GO" id="GO:0008889">
    <property type="term" value="F:glycerophosphodiester phosphodiesterase activity"/>
    <property type="evidence" value="ECO:0007669"/>
    <property type="project" value="UniProtKB-EC"/>
</dbReference>
<dbReference type="STRING" id="1195236.CTER_4093"/>
<dbReference type="Gene3D" id="3.20.20.190">
    <property type="entry name" value="Phosphatidylinositol (PI) phosphodiesterase"/>
    <property type="match status" value="1"/>
</dbReference>
<dbReference type="EMBL" id="AORV01000059">
    <property type="protein sequence ID" value="EMS70186.1"/>
    <property type="molecule type" value="Genomic_DNA"/>
</dbReference>
<dbReference type="GO" id="GO:0006629">
    <property type="term" value="P:lipid metabolic process"/>
    <property type="evidence" value="ECO:0007669"/>
    <property type="project" value="InterPro"/>
</dbReference>
<keyword evidence="2" id="KW-0378">Hydrolase</keyword>
<dbReference type="Proteomes" id="UP000014155">
    <property type="component" value="Unassembled WGS sequence"/>
</dbReference>
<proteinExistence type="predicted"/>
<gene>
    <name evidence="2" type="ORF">CTER_4093</name>
</gene>
<name>S0FIZ0_RUMCE</name>
<organism evidence="2 3">
    <name type="scientific">Ruminiclostridium cellobioparum subsp. termitidis CT1112</name>
    <dbReference type="NCBI Taxonomy" id="1195236"/>
    <lineage>
        <taxon>Bacteria</taxon>
        <taxon>Bacillati</taxon>
        <taxon>Bacillota</taxon>
        <taxon>Clostridia</taxon>
        <taxon>Eubacteriales</taxon>
        <taxon>Oscillospiraceae</taxon>
        <taxon>Ruminiclostridium</taxon>
    </lineage>
</organism>
<feature type="domain" description="GP-PDE" evidence="1">
    <location>
        <begin position="3"/>
        <end position="239"/>
    </location>
</feature>
<dbReference type="PROSITE" id="PS51704">
    <property type="entry name" value="GP_PDE"/>
    <property type="match status" value="1"/>
</dbReference>
<dbReference type="CDD" id="cd08563">
    <property type="entry name" value="GDPD_TtGDE_like"/>
    <property type="match status" value="1"/>
</dbReference>
<evidence type="ECO:0000259" key="1">
    <source>
        <dbReference type="PROSITE" id="PS51704"/>
    </source>
</evidence>
<dbReference type="EC" id="3.1.4.46" evidence="2"/>
<dbReference type="eggNOG" id="COG0584">
    <property type="taxonomic scope" value="Bacteria"/>
</dbReference>
<dbReference type="InterPro" id="IPR017946">
    <property type="entry name" value="PLC-like_Pdiesterase_TIM-brl"/>
</dbReference>
<dbReference type="InterPro" id="IPR030395">
    <property type="entry name" value="GP_PDE_dom"/>
</dbReference>
<dbReference type="PATRIC" id="fig|1195236.3.peg.4309"/>
<accession>S0FIZ0</accession>
<protein>
    <submittedName>
        <fullName evidence="2">Glycerophosphoryl diester phosphodiesterase</fullName>
        <ecNumber evidence="2">3.1.4.46</ecNumber>
    </submittedName>
</protein>
<evidence type="ECO:0000313" key="3">
    <source>
        <dbReference type="Proteomes" id="UP000014155"/>
    </source>
</evidence>
<comment type="caution">
    <text evidence="2">The sequence shown here is derived from an EMBL/GenBank/DDBJ whole genome shotgun (WGS) entry which is preliminary data.</text>
</comment>